<feature type="domain" description="Calcineurin-like phosphoesterase" evidence="2">
    <location>
        <begin position="38"/>
        <end position="259"/>
    </location>
</feature>
<dbReference type="SUPFAM" id="SSF56300">
    <property type="entry name" value="Metallo-dependent phosphatases"/>
    <property type="match status" value="1"/>
</dbReference>
<dbReference type="Gene3D" id="3.60.21.10">
    <property type="match status" value="1"/>
</dbReference>
<dbReference type="Pfam" id="PF00149">
    <property type="entry name" value="Metallophos"/>
    <property type="match status" value="1"/>
</dbReference>
<dbReference type="InterPro" id="IPR006311">
    <property type="entry name" value="TAT_signal"/>
</dbReference>
<sequence>MKNIDRRKFLASMATLTAALPFTSLASDLPVAGKRAFSFLVLGDLHFDKFEHHDVQYMREKYPNDIRQVINYSHITWENLPDLMRATKAMAQQTNAAFILQLGDFLEGLCGSKELAATQATEFIRFVADQKFQIPFVVTKGNHDITGIGAKEVYAETVLPWQAKELQQPVSSASFTFVRNDARFVVFDGYEAAESLEWFKTVLKDHKEKHLFFSVHEPVVPYNARSTWHLFSKDSERRQELLNLLGKHRAFVLGGHLHKTSIVVRNTPQGNFVQVAIGSVVPALNAPVKNHLQGVEKYNGSLVSLEPEFSPSNLQQRKDILEREARHIRHFEYADFCGYGAIQVKENNEVELSVFANADQAPWTTVNLSKLLRAR</sequence>
<dbReference type="PANTHER" id="PTHR43143">
    <property type="entry name" value="METALLOPHOSPHOESTERASE, CALCINEURIN SUPERFAMILY"/>
    <property type="match status" value="1"/>
</dbReference>
<evidence type="ECO:0000313" key="4">
    <source>
        <dbReference type="Proteomes" id="UP000634043"/>
    </source>
</evidence>
<name>A0ABQ1WF78_9BACT</name>
<keyword evidence="4" id="KW-1185">Reference proteome</keyword>
<dbReference type="InterPro" id="IPR029052">
    <property type="entry name" value="Metallo-depent_PP-like"/>
</dbReference>
<evidence type="ECO:0000313" key="3">
    <source>
        <dbReference type="EMBL" id="GGG26087.1"/>
    </source>
</evidence>
<dbReference type="EMBL" id="BMFP01000006">
    <property type="protein sequence ID" value="GGG26087.1"/>
    <property type="molecule type" value="Genomic_DNA"/>
</dbReference>
<keyword evidence="1" id="KW-0732">Signal</keyword>
<gene>
    <name evidence="3" type="ORF">GCM10011323_32200</name>
</gene>
<evidence type="ECO:0000259" key="2">
    <source>
        <dbReference type="Pfam" id="PF00149"/>
    </source>
</evidence>
<dbReference type="InterPro" id="IPR004843">
    <property type="entry name" value="Calcineurin-like_PHP"/>
</dbReference>
<feature type="signal peptide" evidence="1">
    <location>
        <begin position="1"/>
        <end position="26"/>
    </location>
</feature>
<feature type="chain" id="PRO_5045204346" description="Calcineurin-like phosphoesterase domain-containing protein" evidence="1">
    <location>
        <begin position="27"/>
        <end position="375"/>
    </location>
</feature>
<dbReference type="RefSeq" id="WP_188502554.1">
    <property type="nucleotide sequence ID" value="NZ_BMFP01000006.1"/>
</dbReference>
<dbReference type="InterPro" id="IPR051918">
    <property type="entry name" value="STPP_CPPED1"/>
</dbReference>
<organism evidence="3 4">
    <name type="scientific">Pontibacter amylolyticus</name>
    <dbReference type="NCBI Taxonomy" id="1424080"/>
    <lineage>
        <taxon>Bacteria</taxon>
        <taxon>Pseudomonadati</taxon>
        <taxon>Bacteroidota</taxon>
        <taxon>Cytophagia</taxon>
        <taxon>Cytophagales</taxon>
        <taxon>Hymenobacteraceae</taxon>
        <taxon>Pontibacter</taxon>
    </lineage>
</organism>
<proteinExistence type="predicted"/>
<protein>
    <recommendedName>
        <fullName evidence="2">Calcineurin-like phosphoesterase domain-containing protein</fullName>
    </recommendedName>
</protein>
<evidence type="ECO:0000256" key="1">
    <source>
        <dbReference type="SAM" id="SignalP"/>
    </source>
</evidence>
<dbReference type="Proteomes" id="UP000634043">
    <property type="component" value="Unassembled WGS sequence"/>
</dbReference>
<dbReference type="PROSITE" id="PS51318">
    <property type="entry name" value="TAT"/>
    <property type="match status" value="1"/>
</dbReference>
<dbReference type="PANTHER" id="PTHR43143:SF1">
    <property type="entry name" value="SERINE_THREONINE-PROTEIN PHOSPHATASE CPPED1"/>
    <property type="match status" value="1"/>
</dbReference>
<comment type="caution">
    <text evidence="3">The sequence shown here is derived from an EMBL/GenBank/DDBJ whole genome shotgun (WGS) entry which is preliminary data.</text>
</comment>
<reference evidence="4" key="1">
    <citation type="journal article" date="2019" name="Int. J. Syst. Evol. Microbiol.">
        <title>The Global Catalogue of Microorganisms (GCM) 10K type strain sequencing project: providing services to taxonomists for standard genome sequencing and annotation.</title>
        <authorList>
            <consortium name="The Broad Institute Genomics Platform"/>
            <consortium name="The Broad Institute Genome Sequencing Center for Infectious Disease"/>
            <person name="Wu L."/>
            <person name="Ma J."/>
        </authorList>
    </citation>
    <scope>NUCLEOTIDE SEQUENCE [LARGE SCALE GENOMIC DNA]</scope>
    <source>
        <strain evidence="4">CGMCC 1.12749</strain>
    </source>
</reference>
<accession>A0ABQ1WF78</accession>